<keyword evidence="8" id="KW-0325">Glycoprotein</keyword>
<dbReference type="CDD" id="cd10810">
    <property type="entry name" value="GH38N_AMII_LAM_like"/>
    <property type="match status" value="1"/>
</dbReference>
<dbReference type="Gene3D" id="2.60.40.1180">
    <property type="entry name" value="Golgi alpha-mannosidase II"/>
    <property type="match status" value="1"/>
</dbReference>
<evidence type="ECO:0000256" key="4">
    <source>
        <dbReference type="ARBA" id="ARBA00022723"/>
    </source>
</evidence>
<evidence type="ECO:0000256" key="3">
    <source>
        <dbReference type="ARBA" id="ARBA00012752"/>
    </source>
</evidence>
<evidence type="ECO:0000256" key="9">
    <source>
        <dbReference type="ARBA" id="ARBA00023295"/>
    </source>
</evidence>
<evidence type="ECO:0000256" key="6">
    <source>
        <dbReference type="ARBA" id="ARBA00022833"/>
    </source>
</evidence>
<keyword evidence="7" id="KW-1015">Disulfide bond</keyword>
<comment type="similarity">
    <text evidence="2 10">Belongs to the glycosyl hydrolase 38 family.</text>
</comment>
<dbReference type="Gene3D" id="2.60.40.1360">
    <property type="match status" value="1"/>
</dbReference>
<sequence length="1055" mass="119541">MILVPFSWRSLLLVLFLTFIHSASVEGTCGYSSCPKTKDGYINVHLVPHSHDDVGWLKTVDQYYYGDNNKIQLGAVQYTLDSVVSELQKSPDRRFIYVESAFFWRWWTNQDAEMQGIVTRLVNNGQLEFILGGWVMNDEACSHYNSIIDQMTLGLRFLNDTFGQCARPRVAWQIDPFGHSREQASLFAQMGFDGLFFGRLDYQDKEFRKQNHDMEMIWDGSPNNLGNASWLFTGALYNGYNPPDGYCFDIFCEDDPINDDPKLSGYNLEEKVNNFINIAQEWAEPYDTGHVLMTMGSDFQYMAAHTWYKNLDKLIKYVNRKQISNSSRVNVLYSTPSCYLKEVHRSKRPLSVKKDDFFPYASDPHAFWTGYFSSRPTLKYFVQKANNFLQVCKQLAVGAFNGHPSQEVISKVRDFSEPVGIAQHHDAVSGTAKQHVTDDYSLRLTVGMKSCEKVVDEAFRKLQRTSPSEDQESNEFPRSFSTGLGTTYEFCHLLNISVCTASETMNDFVVSIYNPLARDLHNTYIRIPVSSPLWDVQGQSGLIPSQIVNIPQPVLGIPGRRSKALYELVFPVESLPGLSLSNFQVTRNTTEHVHSLKIKSQLKAIKKGGRIIHSSTSKLAASANLREDFMIKNSNGLAIVFDSLTGMLKSVIKGSVEVPVQQNFYFYLGMAGDNSKFEKRASGAYIFRPNTTESQPSPITERVFSYQVYKGSHVTEVHQVFTEWISQVIRLYDKTDLVEFEWMIGPVPVEDNYGKEIITRYSTGIPTNGVFFTDANGRQLVKRKRDTRATWPYKKHENVSGNYYPVNSRILISSNEDLSQDGLTLAVLNDRSQGGTSMNDGEIELMLHRRLLFDDAFGVGEPLNETAFGTGLVARGKHWLLLAGEGTGVSISKHREVAQNIFMDKMMGFADVSLLESTEYSFMRNAVSTRNPDLSSRNTVVSGLTQVLPANVHLLTLEPVSPTQFLLRLEHFYEKGEDPVSSKPVTISLEDLKKALPSVKSIRETTLGGNQWIQDMNRFDWIPRIQQDDNNHHTKVVDGSIVLNPMEIKTFLVFT</sequence>
<dbReference type="InterPro" id="IPR041147">
    <property type="entry name" value="GH38_C"/>
</dbReference>
<keyword evidence="13" id="KW-1185">Reference proteome</keyword>
<keyword evidence="10" id="KW-0732">Signal</keyword>
<dbReference type="Gene3D" id="1.20.1270.50">
    <property type="entry name" value="Glycoside hydrolase family 38, central domain"/>
    <property type="match status" value="2"/>
</dbReference>
<keyword evidence="5 10" id="KW-0378">Hydrolase</keyword>
<evidence type="ECO:0000313" key="12">
    <source>
        <dbReference type="EMBL" id="CAL8126674.1"/>
    </source>
</evidence>
<dbReference type="Pfam" id="PF07748">
    <property type="entry name" value="Glyco_hydro_38C"/>
    <property type="match status" value="1"/>
</dbReference>
<gene>
    <name evidence="12" type="ORF">ODALV1_LOCUS21505</name>
</gene>
<comment type="cofactor">
    <cofactor evidence="10">
        <name>Zn(2+)</name>
        <dbReference type="ChEBI" id="CHEBI:29105"/>
    </cofactor>
    <text evidence="10">Binds 1 zinc ion per subunit.</text>
</comment>
<dbReference type="Pfam" id="PF01074">
    <property type="entry name" value="Glyco_hydro_38N"/>
    <property type="match status" value="1"/>
</dbReference>
<accession>A0ABP1RG02</accession>
<dbReference type="Pfam" id="PF09261">
    <property type="entry name" value="Alpha-mann_mid"/>
    <property type="match status" value="1"/>
</dbReference>
<dbReference type="InterPro" id="IPR000602">
    <property type="entry name" value="Glyco_hydro_38_N"/>
</dbReference>
<evidence type="ECO:0000259" key="11">
    <source>
        <dbReference type="SMART" id="SM00872"/>
    </source>
</evidence>
<organism evidence="12 13">
    <name type="scientific">Orchesella dallaii</name>
    <dbReference type="NCBI Taxonomy" id="48710"/>
    <lineage>
        <taxon>Eukaryota</taxon>
        <taxon>Metazoa</taxon>
        <taxon>Ecdysozoa</taxon>
        <taxon>Arthropoda</taxon>
        <taxon>Hexapoda</taxon>
        <taxon>Collembola</taxon>
        <taxon>Entomobryomorpha</taxon>
        <taxon>Entomobryoidea</taxon>
        <taxon>Orchesellidae</taxon>
        <taxon>Orchesellinae</taxon>
        <taxon>Orchesella</taxon>
    </lineage>
</organism>
<dbReference type="InterPro" id="IPR028995">
    <property type="entry name" value="Glyco_hydro_57/38_cen_sf"/>
</dbReference>
<proteinExistence type="inferred from homology"/>
<name>A0ABP1RG02_9HEXA</name>
<evidence type="ECO:0000256" key="10">
    <source>
        <dbReference type="RuleBase" id="RU361199"/>
    </source>
</evidence>
<dbReference type="Pfam" id="PF17677">
    <property type="entry name" value="Glyco_hydro38C2"/>
    <property type="match status" value="1"/>
</dbReference>
<dbReference type="Gene3D" id="3.20.110.10">
    <property type="entry name" value="Glycoside hydrolase 38, N terminal domain"/>
    <property type="match status" value="1"/>
</dbReference>
<dbReference type="InterPro" id="IPR011330">
    <property type="entry name" value="Glyco_hydro/deAcase_b/a-brl"/>
</dbReference>
<dbReference type="InterPro" id="IPR037094">
    <property type="entry name" value="Glyco_hydro_38_cen_sf"/>
</dbReference>
<comment type="catalytic activity">
    <reaction evidence="1">
        <text>Hydrolysis of terminal, non-reducing alpha-D-mannose residues in alpha-D-mannosides.</text>
        <dbReference type="EC" id="3.2.1.24"/>
    </reaction>
</comment>
<feature type="domain" description="Glycoside hydrolase family 38 central" evidence="11">
    <location>
        <begin position="366"/>
        <end position="444"/>
    </location>
</feature>
<dbReference type="EMBL" id="CAXLJM020000072">
    <property type="protein sequence ID" value="CAL8126674.1"/>
    <property type="molecule type" value="Genomic_DNA"/>
</dbReference>
<dbReference type="InterPro" id="IPR050843">
    <property type="entry name" value="Glycosyl_Hydrlase_38"/>
</dbReference>
<dbReference type="InterPro" id="IPR013780">
    <property type="entry name" value="Glyco_hydro_b"/>
</dbReference>
<reference evidence="12 13" key="1">
    <citation type="submission" date="2024-08" db="EMBL/GenBank/DDBJ databases">
        <authorList>
            <person name="Cucini C."/>
            <person name="Frati F."/>
        </authorList>
    </citation>
    <scope>NUCLEOTIDE SEQUENCE [LARGE SCALE GENOMIC DNA]</scope>
</reference>
<evidence type="ECO:0000256" key="7">
    <source>
        <dbReference type="ARBA" id="ARBA00023157"/>
    </source>
</evidence>
<feature type="chain" id="PRO_5044951476" description="Alpha-mannosidase" evidence="10">
    <location>
        <begin position="28"/>
        <end position="1055"/>
    </location>
</feature>
<dbReference type="SUPFAM" id="SSF74650">
    <property type="entry name" value="Galactose mutarotase-like"/>
    <property type="match status" value="1"/>
</dbReference>
<evidence type="ECO:0000256" key="1">
    <source>
        <dbReference type="ARBA" id="ARBA00000365"/>
    </source>
</evidence>
<dbReference type="EC" id="3.2.1.-" evidence="10"/>
<dbReference type="InterPro" id="IPR027291">
    <property type="entry name" value="Glyco_hydro_38_N_sf"/>
</dbReference>
<keyword evidence="4 10" id="KW-0479">Metal-binding</keyword>
<evidence type="ECO:0000256" key="5">
    <source>
        <dbReference type="ARBA" id="ARBA00022801"/>
    </source>
</evidence>
<dbReference type="InterPro" id="IPR011013">
    <property type="entry name" value="Gal_mutarotase_sf_dom"/>
</dbReference>
<dbReference type="Gene3D" id="2.70.98.30">
    <property type="entry name" value="Golgi alpha-mannosidase II, domain 4"/>
    <property type="match status" value="1"/>
</dbReference>
<feature type="signal peptide" evidence="10">
    <location>
        <begin position="1"/>
        <end position="27"/>
    </location>
</feature>
<dbReference type="InterPro" id="IPR011682">
    <property type="entry name" value="Glyco_hydro_38_C"/>
</dbReference>
<dbReference type="PANTHER" id="PTHR11607">
    <property type="entry name" value="ALPHA-MANNOSIDASE"/>
    <property type="match status" value="1"/>
</dbReference>
<dbReference type="InterPro" id="IPR015341">
    <property type="entry name" value="Glyco_hydro_38_cen"/>
</dbReference>
<dbReference type="SUPFAM" id="SSF88713">
    <property type="entry name" value="Glycoside hydrolase/deacetylase"/>
    <property type="match status" value="1"/>
</dbReference>
<protein>
    <recommendedName>
        <fullName evidence="3 10">Alpha-mannosidase</fullName>
        <ecNumber evidence="10">3.2.1.-</ecNumber>
    </recommendedName>
</protein>
<keyword evidence="9 10" id="KW-0326">Glycosidase</keyword>
<keyword evidence="6 10" id="KW-0862">Zinc</keyword>
<evidence type="ECO:0000256" key="2">
    <source>
        <dbReference type="ARBA" id="ARBA00009792"/>
    </source>
</evidence>
<evidence type="ECO:0000256" key="8">
    <source>
        <dbReference type="ARBA" id="ARBA00023180"/>
    </source>
</evidence>
<dbReference type="SMART" id="SM00872">
    <property type="entry name" value="Alpha-mann_mid"/>
    <property type="match status" value="1"/>
</dbReference>
<comment type="caution">
    <text evidence="12">The sequence shown here is derived from an EMBL/GenBank/DDBJ whole genome shotgun (WGS) entry which is preliminary data.</text>
</comment>
<dbReference type="SUPFAM" id="SSF88688">
    <property type="entry name" value="Families 57/38 glycoside transferase middle domain"/>
    <property type="match status" value="1"/>
</dbReference>
<dbReference type="Proteomes" id="UP001642540">
    <property type="component" value="Unassembled WGS sequence"/>
</dbReference>
<evidence type="ECO:0000313" key="13">
    <source>
        <dbReference type="Proteomes" id="UP001642540"/>
    </source>
</evidence>
<dbReference type="PANTHER" id="PTHR11607:SF3">
    <property type="entry name" value="LYSOSOMAL ALPHA-MANNOSIDASE"/>
    <property type="match status" value="1"/>
</dbReference>